<name>A0A936NGA1_9ACTN</name>
<keyword evidence="2 4" id="KW-0067">ATP-binding</keyword>
<sequence length="527" mass="58099">MSWIRLKNISKSYDRVTIFREIHFKLSPDDKVGLVGCNGAGKTTLIKLILGEEAPDEGTVDISNDITIGYFSQFSELDSDTTIQAELVALFGEVHALDAQMDEVNAGFASGPDEAELMALVDRQAELLDAQDRAGTWTYENDIDTVLTKLGFSAEHRELPIGRLSGGWRNRAALAKVILQQPQVLLMDEPTNYLDIAGLRWLESWFQKFDGALIVISHDRQFLEAVCNRIVEVENHRLYEYEGGFANYVQKKQMRIKSLEREFAHEAELLAYEQEAISNRKELAKNPSPALRRRLARVRKSGSPRPVDRIVTEIYAGLHVKDRLCEVTGLGMAFDGRSLFEGLSFDVHRGDRIAILGPNGCGKTTLLDALAGAPASSGEVNWTSGTNYASFNQVVDELDLDDTVGHAVSAMPDSLAFHATKKSVGRFLGLFQFSELDRATKIRDLSGGQAARVALAQCLLSGAAAIMLDEPTNHLDMQSTQVMERALAHFPGAVLVVSHDRFFIDKVANRVLRFDGEGGASELQAGV</sequence>
<dbReference type="SMART" id="SM00382">
    <property type="entry name" value="AAA"/>
    <property type="match status" value="2"/>
</dbReference>
<dbReference type="InterPro" id="IPR017871">
    <property type="entry name" value="ABC_transporter-like_CS"/>
</dbReference>
<comment type="caution">
    <text evidence="4">The sequence shown here is derived from an EMBL/GenBank/DDBJ whole genome shotgun (WGS) entry which is preliminary data.</text>
</comment>
<evidence type="ECO:0000313" key="5">
    <source>
        <dbReference type="Proteomes" id="UP000727993"/>
    </source>
</evidence>
<dbReference type="PROSITE" id="PS00211">
    <property type="entry name" value="ABC_TRANSPORTER_1"/>
    <property type="match status" value="2"/>
</dbReference>
<evidence type="ECO:0000256" key="1">
    <source>
        <dbReference type="ARBA" id="ARBA00022741"/>
    </source>
</evidence>
<feature type="domain" description="ABC transporter" evidence="3">
    <location>
        <begin position="4"/>
        <end position="267"/>
    </location>
</feature>
<dbReference type="InterPro" id="IPR003439">
    <property type="entry name" value="ABC_transporter-like_ATP-bd"/>
</dbReference>
<dbReference type="PROSITE" id="PS50893">
    <property type="entry name" value="ABC_TRANSPORTER_2"/>
    <property type="match status" value="2"/>
</dbReference>
<dbReference type="AlphaFoldDB" id="A0A936NGA1"/>
<dbReference type="InterPro" id="IPR003593">
    <property type="entry name" value="AAA+_ATPase"/>
</dbReference>
<dbReference type="InterPro" id="IPR027417">
    <property type="entry name" value="P-loop_NTPase"/>
</dbReference>
<organism evidence="4 5">
    <name type="scientific">Candidatus Neomicrothrix subdominans</name>
    <dbReference type="NCBI Taxonomy" id="2954438"/>
    <lineage>
        <taxon>Bacteria</taxon>
        <taxon>Bacillati</taxon>
        <taxon>Actinomycetota</taxon>
        <taxon>Acidimicrobiia</taxon>
        <taxon>Acidimicrobiales</taxon>
        <taxon>Microthrixaceae</taxon>
        <taxon>Candidatus Neomicrothrix</taxon>
    </lineage>
</organism>
<dbReference type="GO" id="GO:0005524">
    <property type="term" value="F:ATP binding"/>
    <property type="evidence" value="ECO:0007669"/>
    <property type="project" value="UniProtKB-KW"/>
</dbReference>
<dbReference type="Pfam" id="PF12848">
    <property type="entry name" value="ABC_tran_Xtn"/>
    <property type="match status" value="1"/>
</dbReference>
<protein>
    <submittedName>
        <fullName evidence="4">ABC-F family ATP-binding cassette domain-containing protein</fullName>
    </submittedName>
</protein>
<proteinExistence type="predicted"/>
<dbReference type="PANTHER" id="PTHR42855:SF2">
    <property type="entry name" value="DRUG RESISTANCE ABC TRANSPORTER,ATP-BINDING PROTEIN"/>
    <property type="match status" value="1"/>
</dbReference>
<dbReference type="SUPFAM" id="SSF52540">
    <property type="entry name" value="P-loop containing nucleoside triphosphate hydrolases"/>
    <property type="match status" value="2"/>
</dbReference>
<dbReference type="InterPro" id="IPR051309">
    <property type="entry name" value="ABCF_ATPase"/>
</dbReference>
<dbReference type="Gene3D" id="3.40.50.300">
    <property type="entry name" value="P-loop containing nucleotide triphosphate hydrolases"/>
    <property type="match status" value="2"/>
</dbReference>
<dbReference type="PANTHER" id="PTHR42855">
    <property type="entry name" value="ABC TRANSPORTER ATP-BINDING SUBUNIT"/>
    <property type="match status" value="1"/>
</dbReference>
<evidence type="ECO:0000313" key="4">
    <source>
        <dbReference type="EMBL" id="MBK9298431.1"/>
    </source>
</evidence>
<evidence type="ECO:0000259" key="3">
    <source>
        <dbReference type="PROSITE" id="PS50893"/>
    </source>
</evidence>
<dbReference type="InterPro" id="IPR032781">
    <property type="entry name" value="ABC_tran_Xtn"/>
</dbReference>
<dbReference type="CDD" id="cd03221">
    <property type="entry name" value="ABCF_EF-3"/>
    <property type="match status" value="2"/>
</dbReference>
<reference evidence="4 5" key="1">
    <citation type="submission" date="2020-10" db="EMBL/GenBank/DDBJ databases">
        <title>Connecting structure to function with the recovery of over 1000 high-quality activated sludge metagenome-assembled genomes encoding full-length rRNA genes using long-read sequencing.</title>
        <authorList>
            <person name="Singleton C.M."/>
            <person name="Petriglieri F."/>
            <person name="Kristensen J.M."/>
            <person name="Kirkegaard R.H."/>
            <person name="Michaelsen T.Y."/>
            <person name="Andersen M.H."/>
            <person name="Karst S.M."/>
            <person name="Dueholm M.S."/>
            <person name="Nielsen P.H."/>
            <person name="Albertsen M."/>
        </authorList>
    </citation>
    <scope>NUCLEOTIDE SEQUENCE [LARGE SCALE GENOMIC DNA]</scope>
    <source>
        <strain evidence="4">Lyne_18-Q3-R50-59_MAXAC.006</strain>
    </source>
</reference>
<dbReference type="Pfam" id="PF00005">
    <property type="entry name" value="ABC_tran"/>
    <property type="match status" value="2"/>
</dbReference>
<feature type="domain" description="ABC transporter" evidence="3">
    <location>
        <begin position="318"/>
        <end position="527"/>
    </location>
</feature>
<accession>A0A936NGA1</accession>
<evidence type="ECO:0000256" key="2">
    <source>
        <dbReference type="ARBA" id="ARBA00022840"/>
    </source>
</evidence>
<dbReference type="EMBL" id="JADJZA010000009">
    <property type="protein sequence ID" value="MBK9298431.1"/>
    <property type="molecule type" value="Genomic_DNA"/>
</dbReference>
<dbReference type="Proteomes" id="UP000727993">
    <property type="component" value="Unassembled WGS sequence"/>
</dbReference>
<dbReference type="GO" id="GO:0016887">
    <property type="term" value="F:ATP hydrolysis activity"/>
    <property type="evidence" value="ECO:0007669"/>
    <property type="project" value="InterPro"/>
</dbReference>
<gene>
    <name evidence="4" type="ORF">IPN02_16705</name>
</gene>
<keyword evidence="1" id="KW-0547">Nucleotide-binding</keyword>
<dbReference type="FunFam" id="3.40.50.300:FF:000011">
    <property type="entry name" value="Putative ABC transporter ATP-binding component"/>
    <property type="match status" value="1"/>
</dbReference>